<feature type="compositionally biased region" description="Polar residues" evidence="1">
    <location>
        <begin position="1"/>
        <end position="20"/>
    </location>
</feature>
<name>A0AAE2CAM9_9LAMI</name>
<evidence type="ECO:0000256" key="1">
    <source>
        <dbReference type="SAM" id="MobiDB-lite"/>
    </source>
</evidence>
<keyword evidence="3" id="KW-1185">Reference proteome</keyword>
<feature type="region of interest" description="Disordered" evidence="1">
    <location>
        <begin position="120"/>
        <end position="189"/>
    </location>
</feature>
<proteinExistence type="predicted"/>
<dbReference type="Proteomes" id="UP001293254">
    <property type="component" value="Unassembled WGS sequence"/>
</dbReference>
<gene>
    <name evidence="2" type="ORF">Salat_2629100</name>
</gene>
<organism evidence="2 3">
    <name type="scientific">Sesamum alatum</name>
    <dbReference type="NCBI Taxonomy" id="300844"/>
    <lineage>
        <taxon>Eukaryota</taxon>
        <taxon>Viridiplantae</taxon>
        <taxon>Streptophyta</taxon>
        <taxon>Embryophyta</taxon>
        <taxon>Tracheophyta</taxon>
        <taxon>Spermatophyta</taxon>
        <taxon>Magnoliopsida</taxon>
        <taxon>eudicotyledons</taxon>
        <taxon>Gunneridae</taxon>
        <taxon>Pentapetalae</taxon>
        <taxon>asterids</taxon>
        <taxon>lamiids</taxon>
        <taxon>Lamiales</taxon>
        <taxon>Pedaliaceae</taxon>
        <taxon>Sesamum</taxon>
    </lineage>
</organism>
<reference evidence="2" key="1">
    <citation type="submission" date="2020-06" db="EMBL/GenBank/DDBJ databases">
        <authorList>
            <person name="Li T."/>
            <person name="Hu X."/>
            <person name="Zhang T."/>
            <person name="Song X."/>
            <person name="Zhang H."/>
            <person name="Dai N."/>
            <person name="Sheng W."/>
            <person name="Hou X."/>
            <person name="Wei L."/>
        </authorList>
    </citation>
    <scope>NUCLEOTIDE SEQUENCE</scope>
    <source>
        <strain evidence="2">3651</strain>
        <tissue evidence="2">Leaf</tissue>
    </source>
</reference>
<dbReference type="AlphaFoldDB" id="A0AAE2CAM9"/>
<feature type="compositionally biased region" description="Basic residues" evidence="1">
    <location>
        <begin position="174"/>
        <end position="184"/>
    </location>
</feature>
<evidence type="ECO:0000313" key="2">
    <source>
        <dbReference type="EMBL" id="KAK4415219.1"/>
    </source>
</evidence>
<protein>
    <recommendedName>
        <fullName evidence="4">Reverse transcriptase zinc-binding domain-containing protein</fullName>
    </recommendedName>
</protein>
<sequence>MTLATTTAHPRAPSSPNSGLPCSPSPPTHGSKTKPYFLKPPNNGVDPPKPNPFSPAHRAHPPNHRLDRQRTHHRQPRPSGTLKFARARHCIKFDGGEVENGSADVSGMGNATGFTKLTMPSPGSASNSASTRSWGVGPSPNIVCGGKRGRGGIRGRVDGRGRWTTAAQGSEKGRPKRGQPRRSVRWSARQTVQVPPGCVRVVWRSGKKGLFTIRSAYGVVMELAVRPLASSSRPFPVLAEGCDSFWGRLWAMGVPPRVRLQTWRFCYEAVPSMDNLAK</sequence>
<evidence type="ECO:0008006" key="4">
    <source>
        <dbReference type="Google" id="ProtNLM"/>
    </source>
</evidence>
<dbReference type="EMBL" id="JACGWO010000011">
    <property type="protein sequence ID" value="KAK4415219.1"/>
    <property type="molecule type" value="Genomic_DNA"/>
</dbReference>
<accession>A0AAE2CAM9</accession>
<feature type="region of interest" description="Disordered" evidence="1">
    <location>
        <begin position="1"/>
        <end position="83"/>
    </location>
</feature>
<reference evidence="2" key="2">
    <citation type="journal article" date="2024" name="Plant">
        <title>Genomic evolution and insights into agronomic trait innovations of Sesamum species.</title>
        <authorList>
            <person name="Miao H."/>
            <person name="Wang L."/>
            <person name="Qu L."/>
            <person name="Liu H."/>
            <person name="Sun Y."/>
            <person name="Le M."/>
            <person name="Wang Q."/>
            <person name="Wei S."/>
            <person name="Zheng Y."/>
            <person name="Lin W."/>
            <person name="Duan Y."/>
            <person name="Cao H."/>
            <person name="Xiong S."/>
            <person name="Wang X."/>
            <person name="Wei L."/>
            <person name="Li C."/>
            <person name="Ma Q."/>
            <person name="Ju M."/>
            <person name="Zhao R."/>
            <person name="Li G."/>
            <person name="Mu C."/>
            <person name="Tian Q."/>
            <person name="Mei H."/>
            <person name="Zhang T."/>
            <person name="Gao T."/>
            <person name="Zhang H."/>
        </authorList>
    </citation>
    <scope>NUCLEOTIDE SEQUENCE</scope>
    <source>
        <strain evidence="2">3651</strain>
    </source>
</reference>
<evidence type="ECO:0000313" key="3">
    <source>
        <dbReference type="Proteomes" id="UP001293254"/>
    </source>
</evidence>
<comment type="caution">
    <text evidence="2">The sequence shown here is derived from an EMBL/GenBank/DDBJ whole genome shotgun (WGS) entry which is preliminary data.</text>
</comment>
<feature type="compositionally biased region" description="Polar residues" evidence="1">
    <location>
        <begin position="121"/>
        <end position="133"/>
    </location>
</feature>